<dbReference type="SUPFAM" id="SSF51197">
    <property type="entry name" value="Clavaminate synthase-like"/>
    <property type="match status" value="1"/>
</dbReference>
<evidence type="ECO:0000256" key="9">
    <source>
        <dbReference type="ARBA" id="ARBA00034372"/>
    </source>
</evidence>
<evidence type="ECO:0000256" key="3">
    <source>
        <dbReference type="ARBA" id="ARBA00022723"/>
    </source>
</evidence>
<keyword evidence="15" id="KW-1185">Reference proteome</keyword>
<comment type="catalytic activity">
    <reaction evidence="12">
        <text>L-histidyl-[protein] + 2-oxoglutarate + O2 = (3S)-3-hydroxy-L-histidyl-[protein] + succinate + CO2</text>
        <dbReference type="Rhea" id="RHEA:54256"/>
        <dbReference type="Rhea" id="RHEA-COMP:9745"/>
        <dbReference type="Rhea" id="RHEA-COMP:13840"/>
        <dbReference type="ChEBI" id="CHEBI:15379"/>
        <dbReference type="ChEBI" id="CHEBI:16526"/>
        <dbReference type="ChEBI" id="CHEBI:16810"/>
        <dbReference type="ChEBI" id="CHEBI:29979"/>
        <dbReference type="ChEBI" id="CHEBI:30031"/>
        <dbReference type="ChEBI" id="CHEBI:138021"/>
        <dbReference type="EC" id="1.14.11.79"/>
    </reaction>
</comment>
<evidence type="ECO:0000256" key="7">
    <source>
        <dbReference type="ARBA" id="ARBA00034359"/>
    </source>
</evidence>
<comment type="similarity">
    <text evidence="5">Belongs to the ROX family. MINA53 subfamily.</text>
</comment>
<feature type="domain" description="JmjC" evidence="13">
    <location>
        <begin position="96"/>
        <end position="249"/>
    </location>
</feature>
<reference evidence="14 15" key="1">
    <citation type="submission" date="2021-12" db="EMBL/GenBank/DDBJ databases">
        <title>Discovery of the Pendulisporaceae a myxobacterial family with distinct sporulation behavior and unique specialized metabolism.</title>
        <authorList>
            <person name="Garcia R."/>
            <person name="Popoff A."/>
            <person name="Bader C.D."/>
            <person name="Loehr J."/>
            <person name="Walesch S."/>
            <person name="Walt C."/>
            <person name="Boldt J."/>
            <person name="Bunk B."/>
            <person name="Haeckl F.J.F.P.J."/>
            <person name="Gunesch A.P."/>
            <person name="Birkelbach J."/>
            <person name="Nuebel U."/>
            <person name="Pietschmann T."/>
            <person name="Bach T."/>
            <person name="Mueller R."/>
        </authorList>
    </citation>
    <scope>NUCLEOTIDE SEQUENCE [LARGE SCALE GENOMIC DNA]</scope>
    <source>
        <strain evidence="14 15">MSr11954</strain>
    </source>
</reference>
<keyword evidence="3" id="KW-0479">Metal-binding</keyword>
<comment type="function">
    <text evidence="10">Oxygenase that can act as both a histone lysine demethylase and a ribosomal histidine hydroxylase. Is involved in the demethylation of trimethylated 'Lys-9' on histone H3 (H3K9me3), leading to an increase in ribosomal RNA expression. Also catalyzes the hydroxylation of 60S ribosomal protein L27a on 'His-39'. May play an important role in cell growth and survival. May be involved in ribosome biogenesis, most likely during the assembly process of pre-ribosomal particles.</text>
</comment>
<proteinExistence type="inferred from homology"/>
<evidence type="ECO:0000256" key="11">
    <source>
        <dbReference type="ARBA" id="ARBA00047687"/>
    </source>
</evidence>
<evidence type="ECO:0000256" key="10">
    <source>
        <dbReference type="ARBA" id="ARBA00046256"/>
    </source>
</evidence>
<comment type="catalytic activity">
    <reaction evidence="11">
        <text>L-histidyl-[ribosomal protein uL15] + 2-oxoglutarate + O2 = (3S)-3-hydroxy-L-histidyl-[ribosomal protein uL15] + succinate + CO2</text>
        <dbReference type="Rhea" id="RHEA:54024"/>
        <dbReference type="Rhea" id="RHEA-COMP:13760"/>
        <dbReference type="Rhea" id="RHEA-COMP:13761"/>
        <dbReference type="ChEBI" id="CHEBI:15379"/>
        <dbReference type="ChEBI" id="CHEBI:16526"/>
        <dbReference type="ChEBI" id="CHEBI:16810"/>
        <dbReference type="ChEBI" id="CHEBI:29979"/>
        <dbReference type="ChEBI" id="CHEBI:30031"/>
        <dbReference type="ChEBI" id="CHEBI:138021"/>
    </reaction>
</comment>
<evidence type="ECO:0000256" key="12">
    <source>
        <dbReference type="ARBA" id="ARBA00049465"/>
    </source>
</evidence>
<dbReference type="PANTHER" id="PTHR13096">
    <property type="entry name" value="MINA53 MYC INDUCED NUCLEAR ANTIGEN"/>
    <property type="match status" value="1"/>
</dbReference>
<evidence type="ECO:0000256" key="5">
    <source>
        <dbReference type="ARBA" id="ARBA00034314"/>
    </source>
</evidence>
<keyword evidence="4" id="KW-0408">Iron</keyword>
<dbReference type="Proteomes" id="UP001370348">
    <property type="component" value="Chromosome"/>
</dbReference>
<evidence type="ECO:0000313" key="15">
    <source>
        <dbReference type="Proteomes" id="UP001370348"/>
    </source>
</evidence>
<evidence type="ECO:0000259" key="13">
    <source>
        <dbReference type="PROSITE" id="PS51184"/>
    </source>
</evidence>
<keyword evidence="2" id="KW-0690">Ribosome biogenesis</keyword>
<dbReference type="SMART" id="SM00558">
    <property type="entry name" value="JmjC"/>
    <property type="match status" value="1"/>
</dbReference>
<dbReference type="PANTHER" id="PTHR13096:SF7">
    <property type="entry name" value="RIBOSOMAL OXYGENASE 2"/>
    <property type="match status" value="1"/>
</dbReference>
<dbReference type="Gene3D" id="2.60.120.650">
    <property type="entry name" value="Cupin"/>
    <property type="match status" value="1"/>
</dbReference>
<dbReference type="Pfam" id="PF08007">
    <property type="entry name" value="JmjC_2"/>
    <property type="match status" value="1"/>
</dbReference>
<name>A0ABZ2M2P7_9BACT</name>
<organism evidence="14 15">
    <name type="scientific">Pendulispora albinea</name>
    <dbReference type="NCBI Taxonomy" id="2741071"/>
    <lineage>
        <taxon>Bacteria</taxon>
        <taxon>Pseudomonadati</taxon>
        <taxon>Myxococcota</taxon>
        <taxon>Myxococcia</taxon>
        <taxon>Myxococcales</taxon>
        <taxon>Sorangiineae</taxon>
        <taxon>Pendulisporaceae</taxon>
        <taxon>Pendulispora</taxon>
    </lineage>
</organism>
<evidence type="ECO:0000256" key="8">
    <source>
        <dbReference type="ARBA" id="ARBA00034360"/>
    </source>
</evidence>
<dbReference type="InterPro" id="IPR039994">
    <property type="entry name" value="NO66-like"/>
</dbReference>
<evidence type="ECO:0000256" key="1">
    <source>
        <dbReference type="ARBA" id="ARBA00001954"/>
    </source>
</evidence>
<gene>
    <name evidence="14" type="ORF">LZC94_09490</name>
</gene>
<dbReference type="InterPro" id="IPR003347">
    <property type="entry name" value="JmjC_dom"/>
</dbReference>
<dbReference type="PROSITE" id="PS51184">
    <property type="entry name" value="JMJC"/>
    <property type="match status" value="1"/>
</dbReference>
<dbReference type="RefSeq" id="WP_394827132.1">
    <property type="nucleotide sequence ID" value="NZ_CP089984.1"/>
</dbReference>
<evidence type="ECO:0000256" key="2">
    <source>
        <dbReference type="ARBA" id="ARBA00022517"/>
    </source>
</evidence>
<comment type="cofactor">
    <cofactor evidence="1">
        <name>Fe(2+)</name>
        <dbReference type="ChEBI" id="CHEBI:29033"/>
    </cofactor>
</comment>
<dbReference type="EMBL" id="CP089984">
    <property type="protein sequence ID" value="WXB17498.1"/>
    <property type="molecule type" value="Genomic_DNA"/>
</dbReference>
<protein>
    <recommendedName>
        <fullName evidence="6">Ribosomal oxygenase 2</fullName>
    </recommendedName>
    <alternativeName>
        <fullName evidence="7">Bifunctional lysine-specific demethylase and histidyl-hydroxylase MINA</fullName>
    </alternativeName>
    <alternativeName>
        <fullName evidence="8">Histone lysine demethylase MINA</fullName>
    </alternativeName>
    <alternativeName>
        <fullName evidence="9">MYC-induced nuclear antigen</fullName>
    </alternativeName>
</protein>
<sequence length="415" mass="45527">MSSPALLPTVESWIWPLGLSEFREHYWLQRAYVRDRGASALGAYGHIGPAAGDADDLEWFHTLGGRARVPIHAGGRLASVANVSLQEAIKFYRAGQTVYVTDAEPLIPSARALARTFDVPPSHVECNLYLSTRGCRTTPHFDATETFVIQLRGTKIWQLADNSIAPLPLMHWHLERPVPASIRNYVPGEWPSSMPADARTIVATPGMVMYVPRGTWHATETHEESLSAHVHYRTACWADLVQMTIHRELTRHRAWRRAALGLGEDPGERGRAAAELGPLLARLAEDLAGLTVSDLLGPLDSGAVGARAGWPEDGESLDAVRYKRVALASVGIESTSDDHRTKMVRFVVSGPLHERVTEYELPESFAPACLWVRAQSLATQFGVDDLVRLGPSRAEAREILPALEAAGVIERVGRA</sequence>
<accession>A0ABZ2M2P7</accession>
<evidence type="ECO:0000313" key="14">
    <source>
        <dbReference type="EMBL" id="WXB17498.1"/>
    </source>
</evidence>
<evidence type="ECO:0000256" key="4">
    <source>
        <dbReference type="ARBA" id="ARBA00023004"/>
    </source>
</evidence>
<evidence type="ECO:0000256" key="6">
    <source>
        <dbReference type="ARBA" id="ARBA00034334"/>
    </source>
</evidence>